<feature type="binding site" evidence="7">
    <location>
        <position position="80"/>
    </location>
    <ligand>
        <name>[2Fe-2S] cluster</name>
        <dbReference type="ChEBI" id="CHEBI:190135"/>
    </ligand>
</feature>
<evidence type="ECO:0000256" key="5">
    <source>
        <dbReference type="ARBA" id="ARBA00023014"/>
    </source>
</evidence>
<evidence type="ECO:0000313" key="9">
    <source>
        <dbReference type="Proteomes" id="UP000603434"/>
    </source>
</evidence>
<dbReference type="InterPro" id="IPR002023">
    <property type="entry name" value="NuoE-like"/>
</dbReference>
<reference evidence="8 9" key="1">
    <citation type="submission" date="2020-08" db="EMBL/GenBank/DDBJ databases">
        <title>Bridging the membrane lipid divide: bacteria of the FCB group superphylum have the potential to synthesize archaeal ether lipids.</title>
        <authorList>
            <person name="Villanueva L."/>
            <person name="Von Meijenfeldt F.A.B."/>
            <person name="Westbye A.B."/>
            <person name="Yadav S."/>
            <person name="Hopmans E.C."/>
            <person name="Dutilh B.E."/>
            <person name="Sinninghe Damste J.S."/>
        </authorList>
    </citation>
    <scope>NUCLEOTIDE SEQUENCE [LARGE SCALE GENOMIC DNA]</scope>
    <source>
        <strain evidence="8">NIOZ-UU30</strain>
    </source>
</reference>
<comment type="caution">
    <text evidence="8">The sequence shown here is derived from an EMBL/GenBank/DDBJ whole genome shotgun (WGS) entry which is preliminary data.</text>
</comment>
<dbReference type="NCBIfam" id="TIGR01958">
    <property type="entry name" value="nuoE_fam"/>
    <property type="match status" value="1"/>
</dbReference>
<dbReference type="SUPFAM" id="SSF52833">
    <property type="entry name" value="Thioredoxin-like"/>
    <property type="match status" value="1"/>
</dbReference>
<organism evidence="8 9">
    <name type="scientific">Candidatus Desulfatibia profunda</name>
    <dbReference type="NCBI Taxonomy" id="2841695"/>
    <lineage>
        <taxon>Bacteria</taxon>
        <taxon>Pseudomonadati</taxon>
        <taxon>Thermodesulfobacteriota</taxon>
        <taxon>Desulfobacteria</taxon>
        <taxon>Desulfobacterales</taxon>
        <taxon>Desulfobacterales incertae sedis</taxon>
        <taxon>Candidatus Desulfatibia</taxon>
    </lineage>
</organism>
<dbReference type="Pfam" id="PF01257">
    <property type="entry name" value="2Fe-2S_thioredx"/>
    <property type="match status" value="1"/>
</dbReference>
<dbReference type="FunFam" id="3.40.30.10:FF:000015">
    <property type="entry name" value="NADH-quinone oxidoreductase subunit E"/>
    <property type="match status" value="1"/>
</dbReference>
<dbReference type="Gene3D" id="3.40.30.10">
    <property type="entry name" value="Glutaredoxin"/>
    <property type="match status" value="1"/>
</dbReference>
<evidence type="ECO:0000256" key="4">
    <source>
        <dbReference type="ARBA" id="ARBA00023004"/>
    </source>
</evidence>
<dbReference type="InterPro" id="IPR041921">
    <property type="entry name" value="NuoE_N"/>
</dbReference>
<evidence type="ECO:0000256" key="6">
    <source>
        <dbReference type="ARBA" id="ARBA00034078"/>
    </source>
</evidence>
<dbReference type="Proteomes" id="UP000603434">
    <property type="component" value="Unassembled WGS sequence"/>
</dbReference>
<dbReference type="InterPro" id="IPR036249">
    <property type="entry name" value="Thioredoxin-like_sf"/>
</dbReference>
<keyword evidence="8" id="KW-0560">Oxidoreductase</keyword>
<feature type="binding site" evidence="7">
    <location>
        <position position="125"/>
    </location>
    <ligand>
        <name>[2Fe-2S] cluster</name>
        <dbReference type="ChEBI" id="CHEBI:190135"/>
    </ligand>
</feature>
<comment type="similarity">
    <text evidence="1">Belongs to the complex I 24 kDa subunit family.</text>
</comment>
<dbReference type="GO" id="GO:0003954">
    <property type="term" value="F:NADH dehydrogenase activity"/>
    <property type="evidence" value="ECO:0007669"/>
    <property type="project" value="TreeGrafter"/>
</dbReference>
<dbReference type="PANTHER" id="PTHR10371:SF3">
    <property type="entry name" value="NADH DEHYDROGENASE [UBIQUINONE] FLAVOPROTEIN 2, MITOCHONDRIAL"/>
    <property type="match status" value="1"/>
</dbReference>
<dbReference type="PIRSF" id="PIRSF000216">
    <property type="entry name" value="NADH_DH_24kDa"/>
    <property type="match status" value="1"/>
</dbReference>
<dbReference type="EC" id="1.6.5.11" evidence="8"/>
<evidence type="ECO:0000256" key="1">
    <source>
        <dbReference type="ARBA" id="ARBA00010643"/>
    </source>
</evidence>
<dbReference type="CDD" id="cd03064">
    <property type="entry name" value="TRX_Fd_NuoE"/>
    <property type="match status" value="1"/>
</dbReference>
<evidence type="ECO:0000256" key="2">
    <source>
        <dbReference type="ARBA" id="ARBA00022714"/>
    </source>
</evidence>
<dbReference type="NCBIfam" id="NF005722">
    <property type="entry name" value="PRK07539.1-2"/>
    <property type="match status" value="1"/>
</dbReference>
<feature type="binding site" evidence="7">
    <location>
        <position position="85"/>
    </location>
    <ligand>
        <name>[2Fe-2S] cluster</name>
        <dbReference type="ChEBI" id="CHEBI:190135"/>
    </ligand>
</feature>
<name>A0A8J6NXU0_9BACT</name>
<evidence type="ECO:0000313" key="8">
    <source>
        <dbReference type="EMBL" id="MBC8362281.1"/>
    </source>
</evidence>
<dbReference type="GO" id="GO:0046872">
    <property type="term" value="F:metal ion binding"/>
    <property type="evidence" value="ECO:0007669"/>
    <property type="project" value="UniProtKB-KW"/>
</dbReference>
<proteinExistence type="inferred from homology"/>
<dbReference type="GO" id="GO:0051537">
    <property type="term" value="F:2 iron, 2 sulfur cluster binding"/>
    <property type="evidence" value="ECO:0007669"/>
    <property type="project" value="UniProtKB-KW"/>
</dbReference>
<keyword evidence="5 7" id="KW-0411">Iron-sulfur</keyword>
<comment type="cofactor">
    <cofactor evidence="6">
        <name>[2Fe-2S] cluster</name>
        <dbReference type="ChEBI" id="CHEBI:190135"/>
    </cofactor>
</comment>
<protein>
    <submittedName>
        <fullName evidence="8">NADH-quinone oxidoreductase subunit NuoE</fullName>
        <ecNumber evidence="8">1.6.5.11</ecNumber>
    </submittedName>
</protein>
<comment type="cofactor">
    <cofactor evidence="7">
        <name>[2Fe-2S] cluster</name>
        <dbReference type="ChEBI" id="CHEBI:190135"/>
    </cofactor>
    <text evidence="7">Binds 1 [2Fe-2S] cluster.</text>
</comment>
<keyword evidence="3 7" id="KW-0479">Metal-binding</keyword>
<keyword evidence="4 7" id="KW-0408">Iron</keyword>
<feature type="binding site" evidence="7">
    <location>
        <position position="121"/>
    </location>
    <ligand>
        <name>[2Fe-2S] cluster</name>
        <dbReference type="ChEBI" id="CHEBI:190135"/>
    </ligand>
</feature>
<dbReference type="AlphaFoldDB" id="A0A8J6NXU0"/>
<evidence type="ECO:0000256" key="7">
    <source>
        <dbReference type="PIRSR" id="PIRSR000216-1"/>
    </source>
</evidence>
<dbReference type="EMBL" id="JACNJH010000178">
    <property type="protein sequence ID" value="MBC8362281.1"/>
    <property type="molecule type" value="Genomic_DNA"/>
</dbReference>
<dbReference type="Gene3D" id="1.10.10.1590">
    <property type="entry name" value="NADH-quinone oxidoreductase subunit E"/>
    <property type="match status" value="1"/>
</dbReference>
<keyword evidence="2 7" id="KW-0001">2Fe-2S</keyword>
<dbReference type="PANTHER" id="PTHR10371">
    <property type="entry name" value="NADH DEHYDROGENASE UBIQUINONE FLAVOPROTEIN 2, MITOCHONDRIAL"/>
    <property type="match status" value="1"/>
</dbReference>
<dbReference type="InterPro" id="IPR042128">
    <property type="entry name" value="NuoE_dom"/>
</dbReference>
<gene>
    <name evidence="8" type="primary">nuoE</name>
    <name evidence="8" type="ORF">H8E23_12885</name>
</gene>
<sequence length="158" mass="17758">MLPAELKKSLEQKISSAEYPRELVVDVMLALQDHYGFLSDAALEETASLVGMTPLEVEELATFYTFIFREPVGKYVVHVCDSVICWMDGYENIRNCLCRKLGIKMGETTSDGLFTLLPVCCIGYCDRAPAVLINRKVYGPLTPEKLDQILEKLRTEAT</sequence>
<evidence type="ECO:0000256" key="3">
    <source>
        <dbReference type="ARBA" id="ARBA00022723"/>
    </source>
</evidence>
<accession>A0A8J6NXU0</accession>